<dbReference type="InterPro" id="IPR010275">
    <property type="entry name" value="MepK"/>
</dbReference>
<evidence type="ECO:0000256" key="9">
    <source>
        <dbReference type="ARBA" id="ARBA00023316"/>
    </source>
</evidence>
<dbReference type="PROSITE" id="PS51318">
    <property type="entry name" value="TAT"/>
    <property type="match status" value="1"/>
</dbReference>
<evidence type="ECO:0000256" key="1">
    <source>
        <dbReference type="ARBA" id="ARBA00001947"/>
    </source>
</evidence>
<evidence type="ECO:0000256" key="3">
    <source>
        <dbReference type="ARBA" id="ARBA00022670"/>
    </source>
</evidence>
<dbReference type="AlphaFoldDB" id="A0A7W6S121"/>
<keyword evidence="3" id="KW-0645">Protease</keyword>
<dbReference type="SUPFAM" id="SSF55166">
    <property type="entry name" value="Hedgehog/DD-peptidase"/>
    <property type="match status" value="1"/>
</dbReference>
<organism evidence="13 14">
    <name type="scientific">Roseospira goensis</name>
    <dbReference type="NCBI Taxonomy" id="391922"/>
    <lineage>
        <taxon>Bacteria</taxon>
        <taxon>Pseudomonadati</taxon>
        <taxon>Pseudomonadota</taxon>
        <taxon>Alphaproteobacteria</taxon>
        <taxon>Rhodospirillales</taxon>
        <taxon>Rhodospirillaceae</taxon>
        <taxon>Roseospira</taxon>
    </lineage>
</organism>
<evidence type="ECO:0000256" key="7">
    <source>
        <dbReference type="ARBA" id="ARBA00022833"/>
    </source>
</evidence>
<evidence type="ECO:0000313" key="13">
    <source>
        <dbReference type="EMBL" id="MBB4286938.1"/>
    </source>
</evidence>
<keyword evidence="4" id="KW-0479">Metal-binding</keyword>
<comment type="pathway">
    <text evidence="2">Cell wall biogenesis; cell wall polysaccharide biosynthesis.</text>
</comment>
<protein>
    <recommendedName>
        <fullName evidence="11">Murein endopeptidase K</fullName>
    </recommendedName>
</protein>
<dbReference type="Pfam" id="PF05951">
    <property type="entry name" value="Peptidase_M15_2"/>
    <property type="match status" value="1"/>
</dbReference>
<proteinExistence type="inferred from homology"/>
<dbReference type="GO" id="GO:0046872">
    <property type="term" value="F:metal ion binding"/>
    <property type="evidence" value="ECO:0007669"/>
    <property type="project" value="UniProtKB-KW"/>
</dbReference>
<keyword evidence="7" id="KW-0862">Zinc</keyword>
<reference evidence="13 14" key="1">
    <citation type="submission" date="2020-08" db="EMBL/GenBank/DDBJ databases">
        <title>Genome sequencing of Purple Non-Sulfur Bacteria from various extreme environments.</title>
        <authorList>
            <person name="Mayer M."/>
        </authorList>
    </citation>
    <scope>NUCLEOTIDE SEQUENCE [LARGE SCALE GENOMIC DNA]</scope>
    <source>
        <strain evidence="13 14">JA135</strain>
    </source>
</reference>
<evidence type="ECO:0000256" key="8">
    <source>
        <dbReference type="ARBA" id="ARBA00023049"/>
    </source>
</evidence>
<dbReference type="GO" id="GO:0006508">
    <property type="term" value="P:proteolysis"/>
    <property type="evidence" value="ECO:0007669"/>
    <property type="project" value="UniProtKB-KW"/>
</dbReference>
<evidence type="ECO:0000256" key="12">
    <source>
        <dbReference type="SAM" id="MobiDB-lite"/>
    </source>
</evidence>
<sequence length="249" mass="26111">MRIAVCSCESSPDPDVADPAPRAPADRTGASRRGLLLGGAALLATAAAPLAGAAAAMPVPPGAKPAAPFLYRLGRKPTPPARPGPDGAATPAALRPAPTGGPAQRTLTLDNINTGERLTVTYMENGRYLPDALAALNHLMRDRRTDAVAAIDPALFDLLCDIRMRLETAQPLQLISGYRAPETNARMRQRDRAVARKSYHTRGMAADIAVPGCSVATLRQVAVAMGRGGVGDYPRSGFVHVDVGPPRTW</sequence>
<dbReference type="GO" id="GO:0008237">
    <property type="term" value="F:metallopeptidase activity"/>
    <property type="evidence" value="ECO:0007669"/>
    <property type="project" value="UniProtKB-KW"/>
</dbReference>
<dbReference type="PANTHER" id="PTHR37425">
    <property type="match status" value="1"/>
</dbReference>
<dbReference type="RefSeq" id="WP_184436213.1">
    <property type="nucleotide sequence ID" value="NZ_JACIGI010000024.1"/>
</dbReference>
<feature type="compositionally biased region" description="Low complexity" evidence="12">
    <location>
        <begin position="87"/>
        <end position="103"/>
    </location>
</feature>
<dbReference type="EMBL" id="JACIGI010000024">
    <property type="protein sequence ID" value="MBB4286938.1"/>
    <property type="molecule type" value="Genomic_DNA"/>
</dbReference>
<feature type="region of interest" description="Disordered" evidence="12">
    <location>
        <begin position="75"/>
        <end position="107"/>
    </location>
</feature>
<evidence type="ECO:0000313" key="14">
    <source>
        <dbReference type="Proteomes" id="UP000555728"/>
    </source>
</evidence>
<feature type="region of interest" description="Disordered" evidence="12">
    <location>
        <begin position="1"/>
        <end position="29"/>
    </location>
</feature>
<dbReference type="Gene3D" id="3.30.1380.10">
    <property type="match status" value="1"/>
</dbReference>
<dbReference type="InterPro" id="IPR006311">
    <property type="entry name" value="TAT_signal"/>
</dbReference>
<accession>A0A7W6S121</accession>
<dbReference type="GO" id="GO:0071555">
    <property type="term" value="P:cell wall organization"/>
    <property type="evidence" value="ECO:0007669"/>
    <property type="project" value="UniProtKB-KW"/>
</dbReference>
<comment type="similarity">
    <text evidence="10">Belongs to the peptidase M15 family.</text>
</comment>
<evidence type="ECO:0000256" key="6">
    <source>
        <dbReference type="ARBA" id="ARBA00022801"/>
    </source>
</evidence>
<keyword evidence="6" id="KW-0378">Hydrolase</keyword>
<keyword evidence="8" id="KW-0482">Metalloprotease</keyword>
<keyword evidence="9" id="KW-0961">Cell wall biogenesis/degradation</keyword>
<dbReference type="PANTHER" id="PTHR37425:SF1">
    <property type="entry name" value="OUTER MEMBRANE PROTEIN"/>
    <property type="match status" value="1"/>
</dbReference>
<evidence type="ECO:0000256" key="10">
    <source>
        <dbReference type="ARBA" id="ARBA00093448"/>
    </source>
</evidence>
<dbReference type="Proteomes" id="UP000555728">
    <property type="component" value="Unassembled WGS sequence"/>
</dbReference>
<evidence type="ECO:0000256" key="2">
    <source>
        <dbReference type="ARBA" id="ARBA00004776"/>
    </source>
</evidence>
<evidence type="ECO:0000256" key="11">
    <source>
        <dbReference type="ARBA" id="ARBA00093666"/>
    </source>
</evidence>
<name>A0A7W6S121_9PROT</name>
<dbReference type="InterPro" id="IPR009045">
    <property type="entry name" value="Zn_M74/Hedgehog-like"/>
</dbReference>
<comment type="caution">
    <text evidence="13">The sequence shown here is derived from an EMBL/GenBank/DDBJ whole genome shotgun (WGS) entry which is preliminary data.</text>
</comment>
<gene>
    <name evidence="13" type="ORF">GGD88_002681</name>
</gene>
<keyword evidence="5" id="KW-0732">Signal</keyword>
<evidence type="ECO:0000256" key="4">
    <source>
        <dbReference type="ARBA" id="ARBA00022723"/>
    </source>
</evidence>
<keyword evidence="14" id="KW-1185">Reference proteome</keyword>
<evidence type="ECO:0000256" key="5">
    <source>
        <dbReference type="ARBA" id="ARBA00022729"/>
    </source>
</evidence>
<comment type="cofactor">
    <cofactor evidence="1">
        <name>Zn(2+)</name>
        <dbReference type="ChEBI" id="CHEBI:29105"/>
    </cofactor>
</comment>